<dbReference type="AlphaFoldDB" id="A0A831LKJ2"/>
<dbReference type="PROSITE" id="PS51257">
    <property type="entry name" value="PROKAR_LIPOPROTEIN"/>
    <property type="match status" value="1"/>
</dbReference>
<evidence type="ECO:0000313" key="1">
    <source>
        <dbReference type="EMBL" id="HDR51298.1"/>
    </source>
</evidence>
<organism evidence="1">
    <name type="scientific">Mariniphaga anaerophila</name>
    <dbReference type="NCBI Taxonomy" id="1484053"/>
    <lineage>
        <taxon>Bacteria</taxon>
        <taxon>Pseudomonadati</taxon>
        <taxon>Bacteroidota</taxon>
        <taxon>Bacteroidia</taxon>
        <taxon>Marinilabiliales</taxon>
        <taxon>Prolixibacteraceae</taxon>
        <taxon>Mariniphaga</taxon>
    </lineage>
</organism>
<dbReference type="Gene3D" id="2.60.40.1740">
    <property type="entry name" value="hypothetical protein (bacova_03559)"/>
    <property type="match status" value="1"/>
</dbReference>
<dbReference type="Proteomes" id="UP000886047">
    <property type="component" value="Unassembled WGS sequence"/>
</dbReference>
<dbReference type="EMBL" id="DSDK01000367">
    <property type="protein sequence ID" value="HDR51298.1"/>
    <property type="molecule type" value="Genomic_DNA"/>
</dbReference>
<gene>
    <name evidence="1" type="ORF">ENN90_06720</name>
</gene>
<reference evidence="1" key="1">
    <citation type="journal article" date="2020" name="mSystems">
        <title>Genome- and Community-Level Interaction Insights into Carbon Utilization and Element Cycling Functions of Hydrothermarchaeota in Hydrothermal Sediment.</title>
        <authorList>
            <person name="Zhou Z."/>
            <person name="Liu Y."/>
            <person name="Xu W."/>
            <person name="Pan J."/>
            <person name="Luo Z.H."/>
            <person name="Li M."/>
        </authorList>
    </citation>
    <scope>NUCLEOTIDE SEQUENCE [LARGE SCALE GENOMIC DNA]</scope>
    <source>
        <strain evidence="1">SpSt-1217</strain>
    </source>
</reference>
<protein>
    <recommendedName>
        <fullName evidence="2">DUF4843 domain-containing protein</fullName>
    </recommendedName>
</protein>
<sequence length="250" mass="27739">MKHTYLILILFTMALFSCDQENMGTLYEPDAPYVAFSSPVVSGNVLSAENNYSVHVQLVRSDFSAPATASVELEMNEIIEDVFDLESNTVTFEDGKGTAYVKIVPQVEPGQIDPTKNYVFNLTITGDNASELYNKTSYHASFRYSPIGTGTFTSVFFDDEWPVDIEKLEVGNLKLYKAKGLYETGYDITIVVEDENVTVEEQAAWYSDDYGDVWIAGSGTASRKVLTMSLEHFVPGLGGWPPETEVLTLP</sequence>
<name>A0A831LKJ2_9BACT</name>
<accession>A0A831LKJ2</accession>
<comment type="caution">
    <text evidence="1">The sequence shown here is derived from an EMBL/GenBank/DDBJ whole genome shotgun (WGS) entry which is preliminary data.</text>
</comment>
<evidence type="ECO:0008006" key="2">
    <source>
        <dbReference type="Google" id="ProtNLM"/>
    </source>
</evidence>
<proteinExistence type="predicted"/>